<accession>A0A5D5AHE6</accession>
<dbReference type="Pfam" id="PF15915">
    <property type="entry name" value="BAT"/>
    <property type="match status" value="1"/>
</dbReference>
<gene>
    <name evidence="5" type="ORF">FYC77_14920</name>
</gene>
<dbReference type="SUPFAM" id="SSF88659">
    <property type="entry name" value="Sigma3 and sigma4 domains of RNA polymerase sigma factors"/>
    <property type="match status" value="1"/>
</dbReference>
<protein>
    <submittedName>
        <fullName evidence="5">Bacterio-opsin activator</fullName>
    </submittedName>
</protein>
<comment type="caution">
    <text evidence="5">The sequence shown here is derived from an EMBL/GenBank/DDBJ whole genome shotgun (WGS) entry which is preliminary data.</text>
</comment>
<organism evidence="5 6">
    <name type="scientific">Natrialba swarupiae</name>
    <dbReference type="NCBI Taxonomy" id="2448032"/>
    <lineage>
        <taxon>Archaea</taxon>
        <taxon>Methanobacteriati</taxon>
        <taxon>Methanobacteriota</taxon>
        <taxon>Stenosarchaea group</taxon>
        <taxon>Halobacteria</taxon>
        <taxon>Halobacteriales</taxon>
        <taxon>Natrialbaceae</taxon>
        <taxon>Natrialba</taxon>
    </lineage>
</organism>
<evidence type="ECO:0000259" key="4">
    <source>
        <dbReference type="Pfam" id="PF15915"/>
    </source>
</evidence>
<evidence type="ECO:0000313" key="5">
    <source>
        <dbReference type="EMBL" id="TYT61209.1"/>
    </source>
</evidence>
<evidence type="ECO:0000259" key="3">
    <source>
        <dbReference type="Pfam" id="PF04967"/>
    </source>
</evidence>
<dbReference type="EMBL" id="VTAW01000021">
    <property type="protein sequence ID" value="TYT61209.1"/>
    <property type="molecule type" value="Genomic_DNA"/>
</dbReference>
<dbReference type="PANTHER" id="PTHR34236">
    <property type="entry name" value="DIMETHYL SULFOXIDE REDUCTASE TRANSCRIPTIONAL ACTIVATOR"/>
    <property type="match status" value="1"/>
</dbReference>
<reference evidence="5 6" key="1">
    <citation type="submission" date="2019-08" db="EMBL/GenBank/DDBJ databases">
        <title>Archaea genome.</title>
        <authorList>
            <person name="Kajale S."/>
            <person name="Shouche Y."/>
            <person name="Deshpande N."/>
            <person name="Sharma A."/>
        </authorList>
    </citation>
    <scope>NUCLEOTIDE SEQUENCE [LARGE SCALE GENOMIC DNA]</scope>
    <source>
        <strain evidence="5 6">ESP3B_9</strain>
    </source>
</reference>
<evidence type="ECO:0000256" key="1">
    <source>
        <dbReference type="ARBA" id="ARBA00023015"/>
    </source>
</evidence>
<evidence type="ECO:0000313" key="6">
    <source>
        <dbReference type="Proteomes" id="UP000324104"/>
    </source>
</evidence>
<keyword evidence="1" id="KW-0805">Transcription regulation</keyword>
<dbReference type="InterPro" id="IPR013324">
    <property type="entry name" value="RNA_pol_sigma_r3/r4-like"/>
</dbReference>
<dbReference type="InterPro" id="IPR036388">
    <property type="entry name" value="WH-like_DNA-bd_sf"/>
</dbReference>
<keyword evidence="6" id="KW-1185">Reference proteome</keyword>
<proteinExistence type="predicted"/>
<dbReference type="RefSeq" id="WP_149082294.1">
    <property type="nucleotide sequence ID" value="NZ_VTAW01000021.1"/>
</dbReference>
<sequence length="215" mass="24808">MSLLAEFEAASPSLVLGPTLEALPSLTVELERQYALNPDRPILFCWTRYHDRDRLERKLDDDETVDEFDRFVYSGDQTLYRIRRSDSDVISAYRQWVAAGGELLDCLGSEGRWEVEMRFPDRESFAEYHTFLESEGVEFELHRLANGEAARRADEPNALTESQREAIVLAYERGFFDVPRETDLATIAEMLDISTQAVSERLRRGQARLIDEHVL</sequence>
<dbReference type="Proteomes" id="UP000324104">
    <property type="component" value="Unassembled WGS sequence"/>
</dbReference>
<keyword evidence="2" id="KW-0804">Transcription</keyword>
<evidence type="ECO:0000256" key="2">
    <source>
        <dbReference type="ARBA" id="ARBA00023163"/>
    </source>
</evidence>
<name>A0A5D5AHE6_9EURY</name>
<dbReference type="Gene3D" id="1.10.10.10">
    <property type="entry name" value="Winged helix-like DNA-binding domain superfamily/Winged helix DNA-binding domain"/>
    <property type="match status" value="1"/>
</dbReference>
<dbReference type="AlphaFoldDB" id="A0A5D5AHE6"/>
<feature type="domain" description="Bacterioopsin transcriptional activator GAF and HTH associated" evidence="4">
    <location>
        <begin position="6"/>
        <end position="136"/>
    </location>
</feature>
<dbReference type="Pfam" id="PF04967">
    <property type="entry name" value="HTH_10"/>
    <property type="match status" value="1"/>
</dbReference>
<feature type="domain" description="HTH bat-type" evidence="3">
    <location>
        <begin position="159"/>
        <end position="210"/>
    </location>
</feature>
<dbReference type="InterPro" id="IPR031803">
    <property type="entry name" value="BAT_GAF/HTH-assoc"/>
</dbReference>
<dbReference type="PANTHER" id="PTHR34236:SF1">
    <property type="entry name" value="DIMETHYL SULFOXIDE REDUCTASE TRANSCRIPTIONAL ACTIVATOR"/>
    <property type="match status" value="1"/>
</dbReference>
<dbReference type="InterPro" id="IPR007050">
    <property type="entry name" value="HTH_bacterioopsin"/>
</dbReference>